<accession>A0ACB9FJ16</accession>
<protein>
    <submittedName>
        <fullName evidence="1">Uncharacterized protein</fullName>
    </submittedName>
</protein>
<gene>
    <name evidence="1" type="ORF">L6452_02500</name>
</gene>
<name>A0ACB9FJ16_ARCLA</name>
<keyword evidence="2" id="KW-1185">Reference proteome</keyword>
<dbReference type="EMBL" id="CM042047">
    <property type="protein sequence ID" value="KAI3771338.1"/>
    <property type="molecule type" value="Genomic_DNA"/>
</dbReference>
<evidence type="ECO:0000313" key="2">
    <source>
        <dbReference type="Proteomes" id="UP001055879"/>
    </source>
</evidence>
<evidence type="ECO:0000313" key="1">
    <source>
        <dbReference type="EMBL" id="KAI3771338.1"/>
    </source>
</evidence>
<reference evidence="2" key="1">
    <citation type="journal article" date="2022" name="Mol. Ecol. Resour.">
        <title>The genomes of chicory, endive, great burdock and yacon provide insights into Asteraceae palaeo-polyploidization history and plant inulin production.</title>
        <authorList>
            <person name="Fan W."/>
            <person name="Wang S."/>
            <person name="Wang H."/>
            <person name="Wang A."/>
            <person name="Jiang F."/>
            <person name="Liu H."/>
            <person name="Zhao H."/>
            <person name="Xu D."/>
            <person name="Zhang Y."/>
        </authorList>
    </citation>
    <scope>NUCLEOTIDE SEQUENCE [LARGE SCALE GENOMIC DNA]</scope>
    <source>
        <strain evidence="2">cv. Niubang</strain>
    </source>
</reference>
<dbReference type="Proteomes" id="UP001055879">
    <property type="component" value="Linkage Group LG01"/>
</dbReference>
<organism evidence="1 2">
    <name type="scientific">Arctium lappa</name>
    <name type="common">Greater burdock</name>
    <name type="synonym">Lappa major</name>
    <dbReference type="NCBI Taxonomy" id="4217"/>
    <lineage>
        <taxon>Eukaryota</taxon>
        <taxon>Viridiplantae</taxon>
        <taxon>Streptophyta</taxon>
        <taxon>Embryophyta</taxon>
        <taxon>Tracheophyta</taxon>
        <taxon>Spermatophyta</taxon>
        <taxon>Magnoliopsida</taxon>
        <taxon>eudicotyledons</taxon>
        <taxon>Gunneridae</taxon>
        <taxon>Pentapetalae</taxon>
        <taxon>asterids</taxon>
        <taxon>campanulids</taxon>
        <taxon>Asterales</taxon>
        <taxon>Asteraceae</taxon>
        <taxon>Carduoideae</taxon>
        <taxon>Cardueae</taxon>
        <taxon>Arctiinae</taxon>
        <taxon>Arctium</taxon>
    </lineage>
</organism>
<sequence length="85" mass="9973">MVLNQRCRKNRNGVPEREEIQRYHHHMPSHSHTPKIAAPRSCQQLLTQPQFPKSLPNFPHKIDSVFVTINPREICKICWYGTVSL</sequence>
<proteinExistence type="predicted"/>
<comment type="caution">
    <text evidence="1">The sequence shown here is derived from an EMBL/GenBank/DDBJ whole genome shotgun (WGS) entry which is preliminary data.</text>
</comment>
<reference evidence="1 2" key="2">
    <citation type="journal article" date="2022" name="Mol. Ecol. Resour.">
        <title>The genomes of chicory, endive, great burdock and yacon provide insights into Asteraceae paleo-polyploidization history and plant inulin production.</title>
        <authorList>
            <person name="Fan W."/>
            <person name="Wang S."/>
            <person name="Wang H."/>
            <person name="Wang A."/>
            <person name="Jiang F."/>
            <person name="Liu H."/>
            <person name="Zhao H."/>
            <person name="Xu D."/>
            <person name="Zhang Y."/>
        </authorList>
    </citation>
    <scope>NUCLEOTIDE SEQUENCE [LARGE SCALE GENOMIC DNA]</scope>
    <source>
        <strain evidence="2">cv. Niubang</strain>
    </source>
</reference>